<gene>
    <name evidence="1" type="ORF">OLEA9_A112414</name>
</gene>
<comment type="caution">
    <text evidence="1">The sequence shown here is derived from an EMBL/GenBank/DDBJ whole genome shotgun (WGS) entry which is preliminary data.</text>
</comment>
<name>A0A8S0ULI8_OLEEU</name>
<evidence type="ECO:0000313" key="1">
    <source>
        <dbReference type="EMBL" id="CAA3019430.1"/>
    </source>
</evidence>
<dbReference type="AlphaFoldDB" id="A0A8S0ULI8"/>
<reference evidence="1 2" key="1">
    <citation type="submission" date="2019-12" db="EMBL/GenBank/DDBJ databases">
        <authorList>
            <person name="Alioto T."/>
            <person name="Alioto T."/>
            <person name="Gomez Garrido J."/>
        </authorList>
    </citation>
    <scope>NUCLEOTIDE SEQUENCE [LARGE SCALE GENOMIC DNA]</scope>
</reference>
<evidence type="ECO:0000313" key="2">
    <source>
        <dbReference type="Proteomes" id="UP000594638"/>
    </source>
</evidence>
<feature type="non-terminal residue" evidence="1">
    <location>
        <position position="1"/>
    </location>
</feature>
<proteinExistence type="predicted"/>
<dbReference type="Proteomes" id="UP000594638">
    <property type="component" value="Unassembled WGS sequence"/>
</dbReference>
<sequence>EATPPRTGRKPQNHWWRDQFRAKVCDTRSVDPQARDIFRRLALCEARAFRRLANLGSSSRAAPGSNQKRDLEIRIWPLASKAPSRVRPRRWAHEAERAVGPVFN</sequence>
<accession>A0A8S0ULI8</accession>
<dbReference type="Gramene" id="OE9A112414T1">
    <property type="protein sequence ID" value="OE9A112414C1"/>
    <property type="gene ID" value="OE9A112414"/>
</dbReference>
<protein>
    <submittedName>
        <fullName evidence="1">Uncharacterized protein</fullName>
    </submittedName>
</protein>
<dbReference type="EMBL" id="CACTIH010008575">
    <property type="protein sequence ID" value="CAA3019430.1"/>
    <property type="molecule type" value="Genomic_DNA"/>
</dbReference>
<keyword evidence="2" id="KW-1185">Reference proteome</keyword>
<organism evidence="1 2">
    <name type="scientific">Olea europaea subsp. europaea</name>
    <dbReference type="NCBI Taxonomy" id="158383"/>
    <lineage>
        <taxon>Eukaryota</taxon>
        <taxon>Viridiplantae</taxon>
        <taxon>Streptophyta</taxon>
        <taxon>Embryophyta</taxon>
        <taxon>Tracheophyta</taxon>
        <taxon>Spermatophyta</taxon>
        <taxon>Magnoliopsida</taxon>
        <taxon>eudicotyledons</taxon>
        <taxon>Gunneridae</taxon>
        <taxon>Pentapetalae</taxon>
        <taxon>asterids</taxon>
        <taxon>lamiids</taxon>
        <taxon>Lamiales</taxon>
        <taxon>Oleaceae</taxon>
        <taxon>Oleeae</taxon>
        <taxon>Olea</taxon>
    </lineage>
</organism>